<comment type="subunit">
    <text evidence="11">Homotetramer.</text>
</comment>
<name>A0A101JTV7_CHLLI</name>
<dbReference type="PROSITE" id="PS00787">
    <property type="entry name" value="CHORISMATE_SYNTHASE_1"/>
    <property type="match status" value="1"/>
</dbReference>
<keyword evidence="6 11" id="KW-0288">FMN</keyword>
<keyword evidence="8 11" id="KW-0521">NADP</keyword>
<dbReference type="GO" id="GO:0005829">
    <property type="term" value="C:cytosol"/>
    <property type="evidence" value="ECO:0007669"/>
    <property type="project" value="TreeGrafter"/>
</dbReference>
<dbReference type="EC" id="4.2.3.5" evidence="3 11"/>
<evidence type="ECO:0000256" key="11">
    <source>
        <dbReference type="HAMAP-Rule" id="MF_00300"/>
    </source>
</evidence>
<comment type="function">
    <text evidence="11">Catalyzes the anti-1,4-elimination of the C-3 phosphate and the C-6 proR hydrogen from 5-enolpyruvylshikimate-3-phosphate (EPSP) to yield chorismate, which is the branch point compound that serves as the starting substrate for the three terminal pathways of aromatic amino acid biosynthesis. This reaction introduces a second double bond into the aromatic ring system.</text>
</comment>
<dbReference type="PANTHER" id="PTHR21085:SF0">
    <property type="entry name" value="CHORISMATE SYNTHASE"/>
    <property type="match status" value="1"/>
</dbReference>
<keyword evidence="14" id="KW-1185">Reference proteome</keyword>
<evidence type="ECO:0000256" key="8">
    <source>
        <dbReference type="ARBA" id="ARBA00022857"/>
    </source>
</evidence>
<dbReference type="InterPro" id="IPR020541">
    <property type="entry name" value="Chorismate_synthase_CS"/>
</dbReference>
<evidence type="ECO:0000256" key="3">
    <source>
        <dbReference type="ARBA" id="ARBA00013036"/>
    </source>
</evidence>
<dbReference type="SUPFAM" id="SSF103263">
    <property type="entry name" value="Chorismate synthase, AroC"/>
    <property type="match status" value="1"/>
</dbReference>
<keyword evidence="10 11" id="KW-0456">Lyase</keyword>
<feature type="binding site" evidence="11">
    <location>
        <begin position="317"/>
        <end position="321"/>
    </location>
    <ligand>
        <name>FMN</name>
        <dbReference type="ChEBI" id="CHEBI:58210"/>
    </ligand>
</feature>
<feature type="binding site" evidence="11">
    <location>
        <begin position="129"/>
        <end position="131"/>
    </location>
    <ligand>
        <name>FMN</name>
        <dbReference type="ChEBI" id="CHEBI:58210"/>
    </ligand>
</feature>
<dbReference type="PANTHER" id="PTHR21085">
    <property type="entry name" value="CHORISMATE SYNTHASE"/>
    <property type="match status" value="1"/>
</dbReference>
<feature type="binding site" evidence="11">
    <location>
        <position position="343"/>
    </location>
    <ligand>
        <name>FMN</name>
        <dbReference type="ChEBI" id="CHEBI:58210"/>
    </ligand>
</feature>
<dbReference type="GO" id="GO:0010181">
    <property type="term" value="F:FMN binding"/>
    <property type="evidence" value="ECO:0007669"/>
    <property type="project" value="TreeGrafter"/>
</dbReference>
<dbReference type="InterPro" id="IPR000453">
    <property type="entry name" value="Chorismate_synth"/>
</dbReference>
<feature type="binding site" evidence="11">
    <location>
        <begin position="257"/>
        <end position="258"/>
    </location>
    <ligand>
        <name>FMN</name>
        <dbReference type="ChEBI" id="CHEBI:58210"/>
    </ligand>
</feature>
<dbReference type="OrthoDB" id="9771806at2"/>
<evidence type="ECO:0000256" key="9">
    <source>
        <dbReference type="ARBA" id="ARBA00023141"/>
    </source>
</evidence>
<comment type="similarity">
    <text evidence="2 11 12">Belongs to the chorismate synthase family.</text>
</comment>
<comment type="pathway">
    <text evidence="1 11 12">Metabolic intermediate biosynthesis; chorismate biosynthesis; chorismate from D-erythrose 4-phosphate and phosphoenolpyruvate: step 7/7.</text>
</comment>
<dbReference type="Proteomes" id="UP000053937">
    <property type="component" value="Unassembled WGS sequence"/>
</dbReference>
<comment type="catalytic activity">
    <reaction evidence="11 12">
        <text>5-O-(1-carboxyvinyl)-3-phosphoshikimate = chorismate + phosphate</text>
        <dbReference type="Rhea" id="RHEA:21020"/>
        <dbReference type="ChEBI" id="CHEBI:29748"/>
        <dbReference type="ChEBI" id="CHEBI:43474"/>
        <dbReference type="ChEBI" id="CHEBI:57701"/>
        <dbReference type="EC" id="4.2.3.5"/>
    </reaction>
</comment>
<dbReference type="PROSITE" id="PS00788">
    <property type="entry name" value="CHORISMATE_SYNTHASE_2"/>
    <property type="match status" value="1"/>
</dbReference>
<evidence type="ECO:0000256" key="5">
    <source>
        <dbReference type="ARBA" id="ARBA00022630"/>
    </source>
</evidence>
<dbReference type="Pfam" id="PF01264">
    <property type="entry name" value="Chorismate_synt"/>
    <property type="match status" value="1"/>
</dbReference>
<keyword evidence="7 11" id="KW-0274">FAD</keyword>
<evidence type="ECO:0000256" key="1">
    <source>
        <dbReference type="ARBA" id="ARBA00005044"/>
    </source>
</evidence>
<dbReference type="RefSeq" id="WP_059138210.1">
    <property type="nucleotide sequence ID" value="NZ_LMBR01000009.1"/>
</dbReference>
<dbReference type="Gene3D" id="3.60.150.10">
    <property type="entry name" value="Chorismate synthase AroC"/>
    <property type="match status" value="1"/>
</dbReference>
<protein>
    <recommendedName>
        <fullName evidence="3 11">Chorismate synthase</fullName>
        <shortName evidence="11">CS</shortName>
        <ecNumber evidence="3 11">4.2.3.5</ecNumber>
    </recommendedName>
    <alternativeName>
        <fullName evidence="11">5-enolpyruvylshikimate-3-phosphate phospholyase</fullName>
    </alternativeName>
</protein>
<feature type="binding site" evidence="11">
    <location>
        <position position="40"/>
    </location>
    <ligand>
        <name>NADP(+)</name>
        <dbReference type="ChEBI" id="CHEBI:58349"/>
    </ligand>
</feature>
<feature type="binding site" evidence="11">
    <location>
        <position position="46"/>
    </location>
    <ligand>
        <name>NADP(+)</name>
        <dbReference type="ChEBI" id="CHEBI:58349"/>
    </ligand>
</feature>
<dbReference type="GO" id="GO:0009073">
    <property type="term" value="P:aromatic amino acid family biosynthetic process"/>
    <property type="evidence" value="ECO:0007669"/>
    <property type="project" value="UniProtKB-KW"/>
</dbReference>
<keyword evidence="4 11" id="KW-0028">Amino-acid biosynthesis</keyword>
<dbReference type="GO" id="GO:0009423">
    <property type="term" value="P:chorismate biosynthetic process"/>
    <property type="evidence" value="ECO:0007669"/>
    <property type="project" value="UniProtKB-UniRule"/>
</dbReference>
<dbReference type="AlphaFoldDB" id="A0A101JTV7"/>
<dbReference type="FunFam" id="3.60.150.10:FF:000002">
    <property type="entry name" value="Chorismate synthase"/>
    <property type="match status" value="1"/>
</dbReference>
<dbReference type="HAMAP" id="MF_00300">
    <property type="entry name" value="Chorismate_synth"/>
    <property type="match status" value="1"/>
</dbReference>
<comment type="cofactor">
    <cofactor evidence="11 12">
        <name>FMNH2</name>
        <dbReference type="ChEBI" id="CHEBI:57618"/>
    </cofactor>
    <text evidence="11 12">Reduced FMN (FMNH(2)).</text>
</comment>
<evidence type="ECO:0000256" key="6">
    <source>
        <dbReference type="ARBA" id="ARBA00022643"/>
    </source>
</evidence>
<reference evidence="13 14" key="1">
    <citation type="submission" date="2015-10" db="EMBL/GenBank/DDBJ databases">
        <title>Draft Genome Sequence of Chlorobium limicola strain Frasassi Growing under Artificial Lighting in the Frasassi Cave System.</title>
        <authorList>
            <person name="Mansor M."/>
            <person name="Macalady J."/>
        </authorList>
    </citation>
    <scope>NUCLEOTIDE SEQUENCE [LARGE SCALE GENOMIC DNA]</scope>
    <source>
        <strain evidence="13 14">Frasassi</strain>
    </source>
</reference>
<evidence type="ECO:0000256" key="4">
    <source>
        <dbReference type="ARBA" id="ARBA00022605"/>
    </source>
</evidence>
<dbReference type="UniPathway" id="UPA00053">
    <property type="reaction ID" value="UER00090"/>
</dbReference>
<dbReference type="NCBIfam" id="TIGR00033">
    <property type="entry name" value="aroC"/>
    <property type="match status" value="1"/>
</dbReference>
<comment type="caution">
    <text evidence="13">The sequence shown here is derived from an EMBL/GenBank/DDBJ whole genome shotgun (WGS) entry which is preliminary data.</text>
</comment>
<dbReference type="InterPro" id="IPR035904">
    <property type="entry name" value="Chorismate_synth_AroC_sf"/>
</dbReference>
<evidence type="ECO:0000256" key="2">
    <source>
        <dbReference type="ARBA" id="ARBA00008014"/>
    </source>
</evidence>
<dbReference type="EMBL" id="LMBR01000009">
    <property type="protein sequence ID" value="KUL32940.1"/>
    <property type="molecule type" value="Genomic_DNA"/>
</dbReference>
<organism evidence="13 14">
    <name type="scientific">Chlorobium limicola</name>
    <dbReference type="NCBI Taxonomy" id="1092"/>
    <lineage>
        <taxon>Bacteria</taxon>
        <taxon>Pseudomonadati</taxon>
        <taxon>Chlorobiota</taxon>
        <taxon>Chlorobiia</taxon>
        <taxon>Chlorobiales</taxon>
        <taxon>Chlorobiaceae</taxon>
        <taxon>Chlorobium/Pelodictyon group</taxon>
        <taxon>Chlorobium</taxon>
    </lineage>
</organism>
<keyword evidence="5 11" id="KW-0285">Flavoprotein</keyword>
<sequence length="397" mass="42679">MIRYFTAGESHGPALTAIVEGLPAGVCITQNDIDSQLLRRQQGYGRGGRMIIESDKAEVLSGIRFGKSIGSPVTLLIRNRDWENWTTTMARFEKPAEEIAKISIPRPGHADLAGRIKYGFNDIRPVIERSSARETAARVAAGSLSRVFLKALGIEIGSYVSAIGSAAEPAVNPAVEELLANGAECLALEADRSSVRMLNKSAETGAIAAIDEVKKQGDTLGGIIEIFITGVPIGLGTYVQHDRRLDAMLVSALMSIQAVKGAEIGHAFENSRKPGSQVHDEFFLSESTGVERKTNQAGGLEGSMSSGQTIHLRAAMKPISSLVTPLHSFDLETMKPTLSRFERSDTCAVPAAGVVAEAVVAPVIANALLEKFGGDHFMEIKSRLETYRDHLHRTFNA</sequence>
<dbReference type="GO" id="GO:0004107">
    <property type="term" value="F:chorismate synthase activity"/>
    <property type="evidence" value="ECO:0007669"/>
    <property type="project" value="UniProtKB-UniRule"/>
</dbReference>
<evidence type="ECO:0000313" key="14">
    <source>
        <dbReference type="Proteomes" id="UP000053937"/>
    </source>
</evidence>
<keyword evidence="9 11" id="KW-0057">Aromatic amino acid biosynthesis</keyword>
<proteinExistence type="inferred from homology"/>
<dbReference type="NCBIfam" id="NF003793">
    <property type="entry name" value="PRK05382.1"/>
    <property type="match status" value="1"/>
</dbReference>
<evidence type="ECO:0000256" key="12">
    <source>
        <dbReference type="RuleBase" id="RU000605"/>
    </source>
</evidence>
<accession>A0A101JTV7</accession>
<feature type="binding site" evidence="11">
    <location>
        <position position="302"/>
    </location>
    <ligand>
        <name>FMN</name>
        <dbReference type="ChEBI" id="CHEBI:58210"/>
    </ligand>
</feature>
<dbReference type="CDD" id="cd07304">
    <property type="entry name" value="Chorismate_synthase"/>
    <property type="match status" value="1"/>
</dbReference>
<dbReference type="GO" id="GO:0008652">
    <property type="term" value="P:amino acid biosynthetic process"/>
    <property type="evidence" value="ECO:0007669"/>
    <property type="project" value="UniProtKB-KW"/>
</dbReference>
<gene>
    <name evidence="11" type="primary">aroC</name>
    <name evidence="13" type="ORF">ASB62_00905</name>
</gene>
<evidence type="ECO:0000256" key="7">
    <source>
        <dbReference type="ARBA" id="ARBA00022827"/>
    </source>
</evidence>
<evidence type="ECO:0000256" key="10">
    <source>
        <dbReference type="ARBA" id="ARBA00023239"/>
    </source>
</evidence>
<dbReference type="PIRSF" id="PIRSF001456">
    <property type="entry name" value="Chorismate_synth"/>
    <property type="match status" value="1"/>
</dbReference>
<evidence type="ECO:0000313" key="13">
    <source>
        <dbReference type="EMBL" id="KUL32940.1"/>
    </source>
</evidence>